<evidence type="ECO:0000256" key="4">
    <source>
        <dbReference type="ARBA" id="ARBA00022729"/>
    </source>
</evidence>
<evidence type="ECO:0000256" key="7">
    <source>
        <dbReference type="RuleBase" id="RU362059"/>
    </source>
</evidence>
<accession>A0A0K0DMZ8</accession>
<evidence type="ECO:0000256" key="5">
    <source>
        <dbReference type="ARBA" id="ARBA00047475"/>
    </source>
</evidence>
<dbReference type="AlphaFoldDB" id="A0A0K0DMZ8"/>
<keyword evidence="2 6" id="KW-0328">Glycosyltransferase</keyword>
<evidence type="ECO:0000256" key="3">
    <source>
        <dbReference type="ARBA" id="ARBA00022679"/>
    </source>
</evidence>
<dbReference type="InterPro" id="IPR050271">
    <property type="entry name" value="UDP-glycosyltransferase"/>
</dbReference>
<protein>
    <recommendedName>
        <fullName evidence="7">UDP-glucuronosyltransferase</fullName>
        <ecNumber evidence="7">2.4.1.17</ecNumber>
    </recommendedName>
</protein>
<dbReference type="PANTHER" id="PTHR48043:SF145">
    <property type="entry name" value="FI06409P-RELATED"/>
    <property type="match status" value="1"/>
</dbReference>
<keyword evidence="3 6" id="KW-0808">Transferase</keyword>
<evidence type="ECO:0000256" key="6">
    <source>
        <dbReference type="RuleBase" id="RU003718"/>
    </source>
</evidence>
<name>A0A0K0DMZ8_ANGCA</name>
<proteinExistence type="inferred from homology"/>
<organism evidence="8 9">
    <name type="scientific">Angiostrongylus cantonensis</name>
    <name type="common">Rat lungworm</name>
    <dbReference type="NCBI Taxonomy" id="6313"/>
    <lineage>
        <taxon>Eukaryota</taxon>
        <taxon>Metazoa</taxon>
        <taxon>Ecdysozoa</taxon>
        <taxon>Nematoda</taxon>
        <taxon>Chromadorea</taxon>
        <taxon>Rhabditida</taxon>
        <taxon>Rhabditina</taxon>
        <taxon>Rhabditomorpha</taxon>
        <taxon>Strongyloidea</taxon>
        <taxon>Metastrongylidae</taxon>
        <taxon>Angiostrongylus</taxon>
    </lineage>
</organism>
<evidence type="ECO:0000313" key="8">
    <source>
        <dbReference type="Proteomes" id="UP000035642"/>
    </source>
</evidence>
<reference evidence="9" key="2">
    <citation type="submission" date="2017-02" db="UniProtKB">
        <authorList>
            <consortium name="WormBaseParasite"/>
        </authorList>
    </citation>
    <scope>IDENTIFICATION</scope>
</reference>
<evidence type="ECO:0000256" key="2">
    <source>
        <dbReference type="ARBA" id="ARBA00022676"/>
    </source>
</evidence>
<comment type="subcellular location">
    <subcellularLocation>
        <location evidence="7">Membrane</location>
        <topology evidence="7">Single-pass membrane protein</topology>
    </subcellularLocation>
</comment>
<dbReference type="InterPro" id="IPR035595">
    <property type="entry name" value="UDP_glycos_trans_CS"/>
</dbReference>
<feature type="transmembrane region" description="Helical" evidence="7">
    <location>
        <begin position="378"/>
        <end position="405"/>
    </location>
</feature>
<dbReference type="WBParaSite" id="ACAC_0001310401-mRNA-1">
    <property type="protein sequence ID" value="ACAC_0001310401-mRNA-1"/>
    <property type="gene ID" value="ACAC_0001310401"/>
</dbReference>
<dbReference type="CDD" id="cd03784">
    <property type="entry name" value="GT1_Gtf-like"/>
    <property type="match status" value="1"/>
</dbReference>
<dbReference type="EC" id="2.4.1.17" evidence="7"/>
<dbReference type="InterPro" id="IPR002213">
    <property type="entry name" value="UDP_glucos_trans"/>
</dbReference>
<dbReference type="PROSITE" id="PS00375">
    <property type="entry name" value="UDPGT"/>
    <property type="match status" value="1"/>
</dbReference>
<dbReference type="STRING" id="6313.A0A0K0DMZ8"/>
<dbReference type="Proteomes" id="UP000035642">
    <property type="component" value="Unassembled WGS sequence"/>
</dbReference>
<dbReference type="Pfam" id="PF00201">
    <property type="entry name" value="UDPGT"/>
    <property type="match status" value="1"/>
</dbReference>
<keyword evidence="7" id="KW-1133">Transmembrane helix</keyword>
<comment type="catalytic activity">
    <reaction evidence="5 7">
        <text>glucuronate acceptor + UDP-alpha-D-glucuronate = acceptor beta-D-glucuronoside + UDP + H(+)</text>
        <dbReference type="Rhea" id="RHEA:21032"/>
        <dbReference type="ChEBI" id="CHEBI:15378"/>
        <dbReference type="ChEBI" id="CHEBI:58052"/>
        <dbReference type="ChEBI" id="CHEBI:58223"/>
        <dbReference type="ChEBI" id="CHEBI:132367"/>
        <dbReference type="ChEBI" id="CHEBI:132368"/>
        <dbReference type="EC" id="2.4.1.17"/>
    </reaction>
</comment>
<sequence length="417" mass="47241">LKKANSPERVVENKEFLNWLMLQEFDLAFTHVFDVCPIGLVHYAKIPSWIWLSSGGLLDIIAHYMGVPTLPSYVPPMLMESSDKMNFVERVKSFVGHTLIIAFWKRMFADRETELFRELIDPNFPDIVDVAKECPLVMVNSNELYEAPRPTLSKIVNIGGVGIGFMDANPLPDEFQRIIDASVGLVVFSFGSVTPSYKMPLEWKRAFLAAFKNFPEHHFVMKYEGTDLQDHLPSNVHAFKWLPQADLLAHAKTKALISHGGYNSLQEAIIAGVPLITIPLFGDQPKNAKLAEKHGIAVNLKKENLTVDAVMKALEKLLSDKSYTQNIKRLSSMVKKRPVKAEHLLVRWAEFVAEFKTLENLVPAGNSLNIFQYHSIDVIAFLSALLILILFVVYKMLFLSLAKLYRLIFQSIKQKEA</sequence>
<dbReference type="PANTHER" id="PTHR48043">
    <property type="entry name" value="EG:EG0003.4 PROTEIN-RELATED"/>
    <property type="match status" value="1"/>
</dbReference>
<evidence type="ECO:0000313" key="9">
    <source>
        <dbReference type="WBParaSite" id="ACAC_0001310401-mRNA-1"/>
    </source>
</evidence>
<evidence type="ECO:0000256" key="1">
    <source>
        <dbReference type="ARBA" id="ARBA00009995"/>
    </source>
</evidence>
<dbReference type="Gene3D" id="3.40.50.2000">
    <property type="entry name" value="Glycogen Phosphorylase B"/>
    <property type="match status" value="1"/>
</dbReference>
<dbReference type="SUPFAM" id="SSF53756">
    <property type="entry name" value="UDP-Glycosyltransferase/glycogen phosphorylase"/>
    <property type="match status" value="1"/>
</dbReference>
<dbReference type="GO" id="GO:0016020">
    <property type="term" value="C:membrane"/>
    <property type="evidence" value="ECO:0007669"/>
    <property type="project" value="UniProtKB-SubCell"/>
</dbReference>
<keyword evidence="7" id="KW-0812">Transmembrane</keyword>
<reference evidence="8" key="1">
    <citation type="submission" date="2012-09" db="EMBL/GenBank/DDBJ databases">
        <authorList>
            <person name="Martin A.A."/>
        </authorList>
    </citation>
    <scope>NUCLEOTIDE SEQUENCE</scope>
</reference>
<dbReference type="GO" id="GO:0015020">
    <property type="term" value="F:glucuronosyltransferase activity"/>
    <property type="evidence" value="ECO:0007669"/>
    <property type="project" value="UniProtKB-EC"/>
</dbReference>
<comment type="similarity">
    <text evidence="1 6">Belongs to the UDP-glycosyltransferase family.</text>
</comment>
<keyword evidence="4" id="KW-0732">Signal</keyword>
<dbReference type="FunFam" id="3.40.50.2000:FF:000021">
    <property type="entry name" value="UDP-glucuronosyltransferase"/>
    <property type="match status" value="1"/>
</dbReference>
<keyword evidence="8" id="KW-1185">Reference proteome</keyword>
<keyword evidence="7" id="KW-0472">Membrane</keyword>